<name>A0AAV4QH58_CAEEX</name>
<organism evidence="1 2">
    <name type="scientific">Caerostris extrusa</name>
    <name type="common">Bark spider</name>
    <name type="synonym">Caerostris bankana</name>
    <dbReference type="NCBI Taxonomy" id="172846"/>
    <lineage>
        <taxon>Eukaryota</taxon>
        <taxon>Metazoa</taxon>
        <taxon>Ecdysozoa</taxon>
        <taxon>Arthropoda</taxon>
        <taxon>Chelicerata</taxon>
        <taxon>Arachnida</taxon>
        <taxon>Araneae</taxon>
        <taxon>Araneomorphae</taxon>
        <taxon>Entelegynae</taxon>
        <taxon>Araneoidea</taxon>
        <taxon>Araneidae</taxon>
        <taxon>Caerostris</taxon>
    </lineage>
</organism>
<protein>
    <recommendedName>
        <fullName evidence="3">Secreted protein</fullName>
    </recommendedName>
</protein>
<dbReference type="AlphaFoldDB" id="A0AAV4QH58"/>
<sequence>MRDRFPKGHLTSRSVFGQHILSHGHLWLCVLSTLRLCAVLLCQVNNSSRLNKLRGSTSSFWKLATLTEVTVTGFLSCPKVRLSQQRNLLTRE</sequence>
<reference evidence="1 2" key="1">
    <citation type="submission" date="2021-06" db="EMBL/GenBank/DDBJ databases">
        <title>Caerostris extrusa draft genome.</title>
        <authorList>
            <person name="Kono N."/>
            <person name="Arakawa K."/>
        </authorList>
    </citation>
    <scope>NUCLEOTIDE SEQUENCE [LARGE SCALE GENOMIC DNA]</scope>
</reference>
<comment type="caution">
    <text evidence="1">The sequence shown here is derived from an EMBL/GenBank/DDBJ whole genome shotgun (WGS) entry which is preliminary data.</text>
</comment>
<accession>A0AAV4QH58</accession>
<evidence type="ECO:0000313" key="2">
    <source>
        <dbReference type="Proteomes" id="UP001054945"/>
    </source>
</evidence>
<evidence type="ECO:0000313" key="1">
    <source>
        <dbReference type="EMBL" id="GIY08647.1"/>
    </source>
</evidence>
<dbReference type="EMBL" id="BPLR01006274">
    <property type="protein sequence ID" value="GIY08647.1"/>
    <property type="molecule type" value="Genomic_DNA"/>
</dbReference>
<keyword evidence="2" id="KW-1185">Reference proteome</keyword>
<gene>
    <name evidence="1" type="ORF">CEXT_535911</name>
</gene>
<proteinExistence type="predicted"/>
<evidence type="ECO:0008006" key="3">
    <source>
        <dbReference type="Google" id="ProtNLM"/>
    </source>
</evidence>
<dbReference type="Proteomes" id="UP001054945">
    <property type="component" value="Unassembled WGS sequence"/>
</dbReference>